<dbReference type="EMBL" id="JAABOE010000015">
    <property type="protein sequence ID" value="KAF3187017.1"/>
    <property type="molecule type" value="Genomic_DNA"/>
</dbReference>
<evidence type="ECO:0000256" key="18">
    <source>
        <dbReference type="ARBA" id="ARBA00043078"/>
    </source>
</evidence>
<dbReference type="InterPro" id="IPR017853">
    <property type="entry name" value="GH"/>
</dbReference>
<comment type="subcellular location">
    <subcellularLocation>
        <location evidence="3">Cell membrane</location>
        <topology evidence="3">Single-pass type II membrane protein</topology>
    </subcellularLocation>
    <subcellularLocation>
        <location evidence="2">Secreted</location>
        <location evidence="2">Cell wall</location>
    </subcellularLocation>
</comment>
<comment type="catalytic activity">
    <reaction evidence="1">
        <text>Hydrolysis of (1-&gt;3)-beta-D-glucosidic linkages in (1-&gt;3)-beta-D-glucans.</text>
        <dbReference type="EC" id="3.2.1.39"/>
    </reaction>
</comment>
<dbReference type="PANTHER" id="PTHR16631:SF17">
    <property type="entry name" value="GLUCAN ENDO-1,3-BETA-GLUCOSIDASE BTGC"/>
    <property type="match status" value="1"/>
</dbReference>
<reference evidence="24 25" key="1">
    <citation type="submission" date="2019-06" db="EMBL/GenBank/DDBJ databases">
        <authorList>
            <person name="Palmer J.M."/>
        </authorList>
    </citation>
    <scope>NUCLEOTIDE SEQUENCE [LARGE SCALE GENOMIC DNA]</scope>
    <source>
        <strain evidence="22 25">TWF191</strain>
        <strain evidence="23">TWF679</strain>
        <strain evidence="21 24">TWF788</strain>
    </source>
</reference>
<evidence type="ECO:0000256" key="7">
    <source>
        <dbReference type="ARBA" id="ARBA00022512"/>
    </source>
</evidence>
<dbReference type="Gene3D" id="3.20.20.80">
    <property type="entry name" value="Glycosidases"/>
    <property type="match status" value="1"/>
</dbReference>
<keyword evidence="11" id="KW-0472">Membrane</keyword>
<dbReference type="GO" id="GO:0005886">
    <property type="term" value="C:plasma membrane"/>
    <property type="evidence" value="ECO:0007669"/>
    <property type="project" value="UniProtKB-SubCell"/>
</dbReference>
<dbReference type="OrthoDB" id="77201at2759"/>
<dbReference type="GO" id="GO:0071555">
    <property type="term" value="P:cell wall organization"/>
    <property type="evidence" value="ECO:0007669"/>
    <property type="project" value="UniProtKB-KW"/>
</dbReference>
<evidence type="ECO:0000313" key="23">
    <source>
        <dbReference type="EMBL" id="KAF3222529.1"/>
    </source>
</evidence>
<dbReference type="GO" id="GO:0009986">
    <property type="term" value="C:cell surface"/>
    <property type="evidence" value="ECO:0007669"/>
    <property type="project" value="TreeGrafter"/>
</dbReference>
<evidence type="ECO:0000313" key="21">
    <source>
        <dbReference type="EMBL" id="KAF3187017.1"/>
    </source>
</evidence>
<keyword evidence="6" id="KW-1003">Cell membrane</keyword>
<evidence type="ECO:0000313" key="25">
    <source>
        <dbReference type="Proteomes" id="UP000483672"/>
    </source>
</evidence>
<evidence type="ECO:0000256" key="14">
    <source>
        <dbReference type="ARBA" id="ARBA00023316"/>
    </source>
</evidence>
<dbReference type="GO" id="GO:0005576">
    <property type="term" value="C:extracellular region"/>
    <property type="evidence" value="ECO:0007669"/>
    <property type="project" value="TreeGrafter"/>
</dbReference>
<evidence type="ECO:0000256" key="12">
    <source>
        <dbReference type="ARBA" id="ARBA00023180"/>
    </source>
</evidence>
<evidence type="ECO:0000256" key="20">
    <source>
        <dbReference type="SAM" id="SignalP"/>
    </source>
</evidence>
<keyword evidence="8" id="KW-0964">Secreted</keyword>
<name>A0A6G1LUX6_ORBOL</name>
<evidence type="ECO:0000256" key="9">
    <source>
        <dbReference type="ARBA" id="ARBA00022729"/>
    </source>
</evidence>
<keyword evidence="12" id="KW-0325">Glycoprotein</keyword>
<evidence type="ECO:0000256" key="17">
    <source>
        <dbReference type="ARBA" id="ARBA00042373"/>
    </source>
</evidence>
<protein>
    <recommendedName>
        <fullName evidence="5">glucan endo-1,3-beta-D-glucosidase</fullName>
        <ecNumber evidence="5">3.2.1.39</ecNumber>
    </recommendedName>
    <alternativeName>
        <fullName evidence="18">Endo-1,3-beta-glucanase btgC</fullName>
    </alternativeName>
    <alternativeName>
        <fullName evidence="17">Laminarinase btgC</fullName>
    </alternativeName>
</protein>
<dbReference type="EMBL" id="WIPF01000069">
    <property type="protein sequence ID" value="KAF3215116.1"/>
    <property type="molecule type" value="Genomic_DNA"/>
</dbReference>
<feature type="chain" id="PRO_5041090549" description="glucan endo-1,3-beta-D-glucosidase" evidence="20">
    <location>
        <begin position="23"/>
        <end position="357"/>
    </location>
</feature>
<evidence type="ECO:0000256" key="2">
    <source>
        <dbReference type="ARBA" id="ARBA00004191"/>
    </source>
</evidence>
<keyword evidence="14" id="KW-0961">Cell wall biogenesis/degradation</keyword>
<comment type="similarity">
    <text evidence="4 19">Belongs to the glycosyl hydrolase 17 family.</text>
</comment>
<dbReference type="Proteomes" id="UP000614610">
    <property type="component" value="Unassembled WGS sequence"/>
</dbReference>
<evidence type="ECO:0000256" key="4">
    <source>
        <dbReference type="ARBA" id="ARBA00008773"/>
    </source>
</evidence>
<dbReference type="PANTHER" id="PTHR16631">
    <property type="entry name" value="GLUCAN 1,3-BETA-GLUCOSIDASE"/>
    <property type="match status" value="1"/>
</dbReference>
<comment type="caution">
    <text evidence="21">The sequence shown here is derived from an EMBL/GenBank/DDBJ whole genome shotgun (WGS) entry which is preliminary data.</text>
</comment>
<dbReference type="EC" id="3.2.1.39" evidence="5"/>
<evidence type="ECO:0000256" key="8">
    <source>
        <dbReference type="ARBA" id="ARBA00022525"/>
    </source>
</evidence>
<evidence type="ECO:0000256" key="6">
    <source>
        <dbReference type="ARBA" id="ARBA00022475"/>
    </source>
</evidence>
<keyword evidence="13" id="KW-0119">Carbohydrate metabolism</keyword>
<keyword evidence="15" id="KW-0624">Polysaccharide degradation</keyword>
<dbReference type="GO" id="GO:0000272">
    <property type="term" value="P:polysaccharide catabolic process"/>
    <property type="evidence" value="ECO:0007669"/>
    <property type="project" value="UniProtKB-KW"/>
</dbReference>
<evidence type="ECO:0000256" key="3">
    <source>
        <dbReference type="ARBA" id="ARBA00004401"/>
    </source>
</evidence>
<evidence type="ECO:0000313" key="24">
    <source>
        <dbReference type="Proteomes" id="UP000479691"/>
    </source>
</evidence>
<keyword evidence="9 20" id="KW-0732">Signal</keyword>
<feature type="signal peptide" evidence="20">
    <location>
        <begin position="1"/>
        <end position="22"/>
    </location>
</feature>
<dbReference type="InterPro" id="IPR050732">
    <property type="entry name" value="Beta-glucan_modifiers"/>
</dbReference>
<dbReference type="Pfam" id="PF00332">
    <property type="entry name" value="Glyco_hydro_17"/>
    <property type="match status" value="2"/>
</dbReference>
<organism evidence="21 24">
    <name type="scientific">Orbilia oligospora</name>
    <name type="common">Nematode-trapping fungus</name>
    <name type="synonym">Arthrobotrys oligospora</name>
    <dbReference type="NCBI Taxonomy" id="2813651"/>
    <lineage>
        <taxon>Eukaryota</taxon>
        <taxon>Fungi</taxon>
        <taxon>Dikarya</taxon>
        <taxon>Ascomycota</taxon>
        <taxon>Pezizomycotina</taxon>
        <taxon>Orbiliomycetes</taxon>
        <taxon>Orbiliales</taxon>
        <taxon>Orbiliaceae</taxon>
        <taxon>Orbilia</taxon>
    </lineage>
</organism>
<dbReference type="SUPFAM" id="SSF51445">
    <property type="entry name" value="(Trans)glycosidases"/>
    <property type="match status" value="1"/>
</dbReference>
<dbReference type="GO" id="GO:0009277">
    <property type="term" value="C:fungal-type cell wall"/>
    <property type="evidence" value="ECO:0007669"/>
    <property type="project" value="TreeGrafter"/>
</dbReference>
<comment type="function">
    <text evidence="16">Glucanases play a role in cell expansion during growth, in cell-cell fusion during mating, and in spore release during sporulation. This enzyme may be involved in beta-glucan degradation. Active on laminarin and lichenan.</text>
</comment>
<dbReference type="GO" id="GO:0042973">
    <property type="term" value="F:glucan endo-1,3-beta-D-glucosidase activity"/>
    <property type="evidence" value="ECO:0007669"/>
    <property type="project" value="UniProtKB-EC"/>
</dbReference>
<dbReference type="Proteomes" id="UP000479691">
    <property type="component" value="Unassembled WGS sequence"/>
</dbReference>
<evidence type="ECO:0000256" key="1">
    <source>
        <dbReference type="ARBA" id="ARBA00000382"/>
    </source>
</evidence>
<evidence type="ECO:0000256" key="13">
    <source>
        <dbReference type="ARBA" id="ARBA00023277"/>
    </source>
</evidence>
<evidence type="ECO:0000256" key="19">
    <source>
        <dbReference type="RuleBase" id="RU004335"/>
    </source>
</evidence>
<dbReference type="EMBL" id="WIWT01000003">
    <property type="protein sequence ID" value="KAF3222529.1"/>
    <property type="molecule type" value="Genomic_DNA"/>
</dbReference>
<dbReference type="InterPro" id="IPR000490">
    <property type="entry name" value="Glyco_hydro_17"/>
</dbReference>
<evidence type="ECO:0000256" key="11">
    <source>
        <dbReference type="ARBA" id="ARBA00023136"/>
    </source>
</evidence>
<evidence type="ECO:0000256" key="10">
    <source>
        <dbReference type="ARBA" id="ARBA00022801"/>
    </source>
</evidence>
<evidence type="ECO:0000256" key="15">
    <source>
        <dbReference type="ARBA" id="ARBA00023326"/>
    </source>
</evidence>
<evidence type="ECO:0000256" key="16">
    <source>
        <dbReference type="ARBA" id="ARBA00037649"/>
    </source>
</evidence>
<dbReference type="Proteomes" id="UP000483672">
    <property type="component" value="Unassembled WGS sequence"/>
</dbReference>
<gene>
    <name evidence="22" type="ORF">TWF191_009409</name>
    <name evidence="23" type="ORF">TWF679_006000</name>
    <name evidence="21" type="ORF">TWF788_002597</name>
</gene>
<keyword evidence="7" id="KW-0134">Cell wall</keyword>
<evidence type="ECO:0000313" key="22">
    <source>
        <dbReference type="EMBL" id="KAF3215116.1"/>
    </source>
</evidence>
<evidence type="ECO:0000256" key="5">
    <source>
        <dbReference type="ARBA" id="ARBA00012780"/>
    </source>
</evidence>
<keyword evidence="10" id="KW-0378">Hydrolase</keyword>
<dbReference type="AlphaFoldDB" id="A0A6G1LUX6"/>
<sequence>MLLLKAITGLPVLATFLTMGLAHPVNVEIEARSLKSSPFNPSIPVPEVSPPLLPSNLTVPTIDGNELRARGTVHRPTVGYFAGFNVGAYTSTGACKTLQDWRNELKQVKACRSSHFSFTVVKIFTTSQCSALKNALQAAKEVGGIKVWAGLWATPRTTFDSDKNELGRQILGSNGNLILGVSVGSEELFRGSLSSGQLAGYIWDVKGMIQNSYGKTNVPIGTSEGIAPLLNPANQQVLDASDAVLLTSYPYYGGSRVDLALKAFQQGWWALGAKMAGKTLIVGETGWPSKGKTIGQAVPTVPNARQYFKAIACWMRTTGKPFFWFSAVDEQWKSGGVAETRFGVSWTNGARKYTLSC</sequence>
<accession>A0A6G1LUX6</accession>
<proteinExistence type="inferred from homology"/>